<gene>
    <name evidence="6" type="ORF">E4656_13195</name>
</gene>
<dbReference type="GO" id="GO:0043565">
    <property type="term" value="F:sequence-specific DNA binding"/>
    <property type="evidence" value="ECO:0007669"/>
    <property type="project" value="TreeGrafter"/>
</dbReference>
<dbReference type="PROSITE" id="PS50931">
    <property type="entry name" value="HTH_LYSR"/>
    <property type="match status" value="1"/>
</dbReference>
<dbReference type="Pfam" id="PF03466">
    <property type="entry name" value="LysR_substrate"/>
    <property type="match status" value="1"/>
</dbReference>
<dbReference type="RefSeq" id="WP_135483759.1">
    <property type="nucleotide sequence ID" value="NZ_SRMF01000005.1"/>
</dbReference>
<evidence type="ECO:0000256" key="2">
    <source>
        <dbReference type="ARBA" id="ARBA00023015"/>
    </source>
</evidence>
<protein>
    <submittedName>
        <fullName evidence="6">LysR family transcriptional regulator</fullName>
    </submittedName>
</protein>
<keyword evidence="4" id="KW-0804">Transcription</keyword>
<reference evidence="6 7" key="1">
    <citation type="submission" date="2019-04" db="EMBL/GenBank/DDBJ databases">
        <title>Natronospirillum operosus gen. nov., sp. nov., a haloalkaliphilic satellite isolated from decaying biomass of laboratory culture of cyanobacterium Geitlerinema sp. and proposal of Natronospirillaceae fam. nov. and Saccharospirillaceae fam. nov.</title>
        <authorList>
            <person name="Kevbrin V."/>
            <person name="Boltyanskaya Y."/>
            <person name="Koziaeva V."/>
            <person name="Grouzdev D.S."/>
            <person name="Park M."/>
            <person name="Cho J."/>
        </authorList>
    </citation>
    <scope>NUCLEOTIDE SEQUENCE [LARGE SCALE GENOMIC DNA]</scope>
    <source>
        <strain evidence="6 7">G-116</strain>
    </source>
</reference>
<organism evidence="6 7">
    <name type="scientific">Natronospirillum operosum</name>
    <dbReference type="NCBI Taxonomy" id="2759953"/>
    <lineage>
        <taxon>Bacteria</taxon>
        <taxon>Pseudomonadati</taxon>
        <taxon>Pseudomonadota</taxon>
        <taxon>Gammaproteobacteria</taxon>
        <taxon>Oceanospirillales</taxon>
        <taxon>Natronospirillaceae</taxon>
        <taxon>Natronospirillum</taxon>
    </lineage>
</organism>
<keyword evidence="2" id="KW-0805">Transcription regulation</keyword>
<dbReference type="InterPro" id="IPR036388">
    <property type="entry name" value="WH-like_DNA-bd_sf"/>
</dbReference>
<dbReference type="PRINTS" id="PR00039">
    <property type="entry name" value="HTHLYSR"/>
</dbReference>
<dbReference type="PANTHER" id="PTHR30537">
    <property type="entry name" value="HTH-TYPE TRANSCRIPTIONAL REGULATOR"/>
    <property type="match status" value="1"/>
</dbReference>
<dbReference type="SUPFAM" id="SSF53850">
    <property type="entry name" value="Periplasmic binding protein-like II"/>
    <property type="match status" value="1"/>
</dbReference>
<dbReference type="InterPro" id="IPR005119">
    <property type="entry name" value="LysR_subst-bd"/>
</dbReference>
<dbReference type="EMBL" id="SRMF01000005">
    <property type="protein sequence ID" value="TGG92426.1"/>
    <property type="molecule type" value="Genomic_DNA"/>
</dbReference>
<dbReference type="SUPFAM" id="SSF46785">
    <property type="entry name" value="Winged helix' DNA-binding domain"/>
    <property type="match status" value="1"/>
</dbReference>
<dbReference type="InterPro" id="IPR058163">
    <property type="entry name" value="LysR-type_TF_proteobact-type"/>
</dbReference>
<keyword evidence="3" id="KW-0238">DNA-binding</keyword>
<evidence type="ECO:0000256" key="3">
    <source>
        <dbReference type="ARBA" id="ARBA00023125"/>
    </source>
</evidence>
<evidence type="ECO:0000256" key="1">
    <source>
        <dbReference type="ARBA" id="ARBA00009437"/>
    </source>
</evidence>
<keyword evidence="7" id="KW-1185">Reference proteome</keyword>
<dbReference type="Proteomes" id="UP000297475">
    <property type="component" value="Unassembled WGS sequence"/>
</dbReference>
<dbReference type="GO" id="GO:0006351">
    <property type="term" value="P:DNA-templated transcription"/>
    <property type="evidence" value="ECO:0007669"/>
    <property type="project" value="TreeGrafter"/>
</dbReference>
<dbReference type="InterPro" id="IPR036390">
    <property type="entry name" value="WH_DNA-bd_sf"/>
</dbReference>
<dbReference type="Gene3D" id="1.10.10.10">
    <property type="entry name" value="Winged helix-like DNA-binding domain superfamily/Winged helix DNA-binding domain"/>
    <property type="match status" value="1"/>
</dbReference>
<dbReference type="AlphaFoldDB" id="A0A4Z0WA34"/>
<dbReference type="PANTHER" id="PTHR30537:SF3">
    <property type="entry name" value="TRANSCRIPTIONAL REGULATORY PROTEIN"/>
    <property type="match status" value="1"/>
</dbReference>
<feature type="domain" description="HTH lysR-type" evidence="5">
    <location>
        <begin position="6"/>
        <end position="63"/>
    </location>
</feature>
<evidence type="ECO:0000313" key="7">
    <source>
        <dbReference type="Proteomes" id="UP000297475"/>
    </source>
</evidence>
<dbReference type="OrthoDB" id="9798121at2"/>
<dbReference type="Gene3D" id="3.40.190.290">
    <property type="match status" value="1"/>
</dbReference>
<sequence length="301" mass="33394">MTAALHNWNWIRAFLSVAEHGSLSAAAGALGLSQPALSRQIQQLETQTGLHLFSRSTTGLELTPEGTRLVAAARAMGDAADQFQRHLTGQSPVLEGDVRISTSELIGHYLLPSAMVAFQRQWPGVRVDTVLTDRISSLNKGEADLALRMVEPRQPDLVVRRLGKIPLGFYASQAYVDEHGLPCSADELNQHRLIGPDQDPTYERLAKEQGLAIERSDFSLRSDSLLMQVAYTRAGGGIGVLHQPLAAHWPDLVPVLTDIRLPMLDLWLVCHGDVRYNHRVRTLQQFLIQWFEADPYGQARL</sequence>
<dbReference type="FunFam" id="1.10.10.10:FF:000001">
    <property type="entry name" value="LysR family transcriptional regulator"/>
    <property type="match status" value="1"/>
</dbReference>
<name>A0A4Z0WA34_9GAMM</name>
<comment type="caution">
    <text evidence="6">The sequence shown here is derived from an EMBL/GenBank/DDBJ whole genome shotgun (WGS) entry which is preliminary data.</text>
</comment>
<proteinExistence type="inferred from homology"/>
<dbReference type="GO" id="GO:0003700">
    <property type="term" value="F:DNA-binding transcription factor activity"/>
    <property type="evidence" value="ECO:0007669"/>
    <property type="project" value="InterPro"/>
</dbReference>
<dbReference type="InterPro" id="IPR000847">
    <property type="entry name" value="LysR_HTH_N"/>
</dbReference>
<comment type="similarity">
    <text evidence="1">Belongs to the LysR transcriptional regulatory family.</text>
</comment>
<evidence type="ECO:0000259" key="5">
    <source>
        <dbReference type="PROSITE" id="PS50931"/>
    </source>
</evidence>
<evidence type="ECO:0000256" key="4">
    <source>
        <dbReference type="ARBA" id="ARBA00023163"/>
    </source>
</evidence>
<evidence type="ECO:0000313" key="6">
    <source>
        <dbReference type="EMBL" id="TGG92426.1"/>
    </source>
</evidence>
<dbReference type="Pfam" id="PF00126">
    <property type="entry name" value="HTH_1"/>
    <property type="match status" value="1"/>
</dbReference>
<accession>A0A4Z0WA34</accession>